<evidence type="ECO:0000313" key="2">
    <source>
        <dbReference type="Proteomes" id="UP001610063"/>
    </source>
</evidence>
<evidence type="ECO:0000313" key="1">
    <source>
        <dbReference type="EMBL" id="MFH6984647.1"/>
    </source>
</evidence>
<name>A0ABW7NAJ1_9BACT</name>
<organism evidence="1 2">
    <name type="scientific">Marinoscillum luteum</name>
    <dbReference type="NCBI Taxonomy" id="861051"/>
    <lineage>
        <taxon>Bacteria</taxon>
        <taxon>Pseudomonadati</taxon>
        <taxon>Bacteroidota</taxon>
        <taxon>Cytophagia</taxon>
        <taxon>Cytophagales</taxon>
        <taxon>Reichenbachiellaceae</taxon>
        <taxon>Marinoscillum</taxon>
    </lineage>
</organism>
<accession>A0ABW7NAJ1</accession>
<dbReference type="EMBL" id="JBIPKE010000018">
    <property type="protein sequence ID" value="MFH6984647.1"/>
    <property type="molecule type" value="Genomic_DNA"/>
</dbReference>
<proteinExistence type="predicted"/>
<keyword evidence="2" id="KW-1185">Reference proteome</keyword>
<sequence>MKHVVLLHMVISPGILKASTRELTAATSCIPFYNFDALRDQLDHHH</sequence>
<comment type="caution">
    <text evidence="1">The sequence shown here is derived from an EMBL/GenBank/DDBJ whole genome shotgun (WGS) entry which is preliminary data.</text>
</comment>
<protein>
    <submittedName>
        <fullName evidence="1">Uncharacterized protein</fullName>
    </submittedName>
</protein>
<dbReference type="RefSeq" id="WP_395418049.1">
    <property type="nucleotide sequence ID" value="NZ_JBIPKE010000018.1"/>
</dbReference>
<gene>
    <name evidence="1" type="ORF">ACHKAR_14425</name>
</gene>
<reference evidence="1 2" key="1">
    <citation type="journal article" date="2013" name="Int. J. Syst. Evol. Microbiol.">
        <title>Marinoscillum luteum sp. nov., isolated from marine sediment.</title>
        <authorList>
            <person name="Cha I.T."/>
            <person name="Park S.J."/>
            <person name="Kim S.J."/>
            <person name="Kim J.G."/>
            <person name="Jung M.Y."/>
            <person name="Shin K.S."/>
            <person name="Kwon K.K."/>
            <person name="Yang S.H."/>
            <person name="Seo Y.S."/>
            <person name="Rhee S.K."/>
        </authorList>
    </citation>
    <scope>NUCLEOTIDE SEQUENCE [LARGE SCALE GENOMIC DNA]</scope>
    <source>
        <strain evidence="1 2">KCTC 23939</strain>
    </source>
</reference>
<dbReference type="Proteomes" id="UP001610063">
    <property type="component" value="Unassembled WGS sequence"/>
</dbReference>